<keyword evidence="2" id="KW-0964">Secreted</keyword>
<keyword evidence="6" id="KW-1185">Reference proteome</keyword>
<keyword evidence="4" id="KW-1015">Disulfide bond</keyword>
<accession>A0A8J1TWR5</accession>
<dbReference type="InterPro" id="IPR000867">
    <property type="entry name" value="IGFBP-like"/>
</dbReference>
<dbReference type="InterPro" id="IPR011390">
    <property type="entry name" value="IGFBP_rP_mac25"/>
</dbReference>
<protein>
    <submittedName>
        <fullName evidence="5">Uncharacterized protein</fullName>
    </submittedName>
</protein>
<dbReference type="PANTHER" id="PTHR14186">
    <property type="entry name" value="INSULIN-LIKE GROWTH FACTOR BINDING PROTEIN-RELATED"/>
    <property type="match status" value="1"/>
</dbReference>
<keyword evidence="3" id="KW-0732">Signal</keyword>
<evidence type="ECO:0000313" key="5">
    <source>
        <dbReference type="EMBL" id="CAH1796485.1"/>
    </source>
</evidence>
<dbReference type="GO" id="GO:0005576">
    <property type="term" value="C:extracellular region"/>
    <property type="evidence" value="ECO:0007669"/>
    <property type="project" value="UniProtKB-SubCell"/>
</dbReference>
<dbReference type="PANTHER" id="PTHR14186:SF20">
    <property type="entry name" value="CYSTEINE-RICH MOTOR NEURON 1 PROTEIN-LIKE"/>
    <property type="match status" value="1"/>
</dbReference>
<comment type="caution">
    <text evidence="5">The sequence shown here is derived from an EMBL/GenBank/DDBJ whole genome shotgun (WGS) entry which is preliminary data.</text>
</comment>
<dbReference type="PROSITE" id="PS51323">
    <property type="entry name" value="IGFBP_N_2"/>
    <property type="match status" value="1"/>
</dbReference>
<dbReference type="SUPFAM" id="SSF57184">
    <property type="entry name" value="Growth factor receptor domain"/>
    <property type="match status" value="1"/>
</dbReference>
<gene>
    <name evidence="5" type="ORF">OFUS_LOCUS20890</name>
</gene>
<dbReference type="OrthoDB" id="5976811at2759"/>
<dbReference type="Proteomes" id="UP000749559">
    <property type="component" value="Unassembled WGS sequence"/>
</dbReference>
<dbReference type="GO" id="GO:0001558">
    <property type="term" value="P:regulation of cell growth"/>
    <property type="evidence" value="ECO:0007669"/>
    <property type="project" value="InterPro"/>
</dbReference>
<evidence type="ECO:0000256" key="4">
    <source>
        <dbReference type="ARBA" id="ARBA00023157"/>
    </source>
</evidence>
<name>A0A8J1TWR5_OWEFU</name>
<dbReference type="InterPro" id="IPR009030">
    <property type="entry name" value="Growth_fac_rcpt_cys_sf"/>
</dbReference>
<reference evidence="5" key="1">
    <citation type="submission" date="2022-03" db="EMBL/GenBank/DDBJ databases">
        <authorList>
            <person name="Martin C."/>
        </authorList>
    </citation>
    <scope>NUCLEOTIDE SEQUENCE</scope>
</reference>
<dbReference type="Gene3D" id="4.10.40.20">
    <property type="match status" value="1"/>
</dbReference>
<dbReference type="AlphaFoldDB" id="A0A8J1TWR5"/>
<proteinExistence type="predicted"/>
<dbReference type="SMART" id="SM00121">
    <property type="entry name" value="IB"/>
    <property type="match status" value="1"/>
</dbReference>
<comment type="subcellular location">
    <subcellularLocation>
        <location evidence="1">Secreted</location>
    </subcellularLocation>
</comment>
<dbReference type="EMBL" id="CAIIXF020000010">
    <property type="protein sequence ID" value="CAH1796485.1"/>
    <property type="molecule type" value="Genomic_DNA"/>
</dbReference>
<sequence>MNLIHCKPILICGFLTIWLLELSQGKSDGGAKSDGNDMQCPSCEKIHCTPRRPSKLRCKGGITRGICNCCPVCAKVEGETCGGEWNYLGKCDRGLQCEPRKSHRQKDYRTTQETTSRKWKPEGICQQASNQLSDQGLPAYCLPQCSPVYCRKNPKAVCAAIDIAERKQNCQGDCQHTSCSACRFVNDEPDCIKCRRDDFQCMKNYGKCVRKQVCTRHKFPCKKKSKKEELGKFVCKVPECLD</sequence>
<evidence type="ECO:0000313" key="6">
    <source>
        <dbReference type="Proteomes" id="UP000749559"/>
    </source>
</evidence>
<evidence type="ECO:0000256" key="1">
    <source>
        <dbReference type="ARBA" id="ARBA00004613"/>
    </source>
</evidence>
<evidence type="ECO:0000256" key="2">
    <source>
        <dbReference type="ARBA" id="ARBA00022525"/>
    </source>
</evidence>
<dbReference type="Pfam" id="PF00219">
    <property type="entry name" value="IGFBP"/>
    <property type="match status" value="1"/>
</dbReference>
<organism evidence="5 6">
    <name type="scientific">Owenia fusiformis</name>
    <name type="common">Polychaete worm</name>
    <dbReference type="NCBI Taxonomy" id="6347"/>
    <lineage>
        <taxon>Eukaryota</taxon>
        <taxon>Metazoa</taxon>
        <taxon>Spiralia</taxon>
        <taxon>Lophotrochozoa</taxon>
        <taxon>Annelida</taxon>
        <taxon>Polychaeta</taxon>
        <taxon>Sedentaria</taxon>
        <taxon>Canalipalpata</taxon>
        <taxon>Sabellida</taxon>
        <taxon>Oweniida</taxon>
        <taxon>Oweniidae</taxon>
        <taxon>Owenia</taxon>
    </lineage>
</organism>
<dbReference type="GO" id="GO:0009966">
    <property type="term" value="P:regulation of signal transduction"/>
    <property type="evidence" value="ECO:0007669"/>
    <property type="project" value="TreeGrafter"/>
</dbReference>
<evidence type="ECO:0000256" key="3">
    <source>
        <dbReference type="ARBA" id="ARBA00022729"/>
    </source>
</evidence>
<dbReference type="GO" id="GO:0005520">
    <property type="term" value="F:insulin-like growth factor binding"/>
    <property type="evidence" value="ECO:0007669"/>
    <property type="project" value="InterPro"/>
</dbReference>